<feature type="compositionally biased region" description="Polar residues" evidence="1">
    <location>
        <begin position="29"/>
        <end position="40"/>
    </location>
</feature>
<reference evidence="2" key="1">
    <citation type="submission" date="2020-11" db="EMBL/GenBank/DDBJ databases">
        <title>Adaptations for nitrogen fixation in a non-lichenized fungal sporocarp promotes dispersal by wood-feeding termites.</title>
        <authorList>
            <consortium name="DOE Joint Genome Institute"/>
            <person name="Koch R.A."/>
            <person name="Yoon G."/>
            <person name="Arayal U."/>
            <person name="Lail K."/>
            <person name="Amirebrahimi M."/>
            <person name="Labutti K."/>
            <person name="Lipzen A."/>
            <person name="Riley R."/>
            <person name="Barry K."/>
            <person name="Henrissat B."/>
            <person name="Grigoriev I.V."/>
            <person name="Herr J.R."/>
            <person name="Aime M.C."/>
        </authorList>
    </citation>
    <scope>NUCLEOTIDE SEQUENCE</scope>
    <source>
        <strain evidence="2">MCA 3950</strain>
    </source>
</reference>
<comment type="caution">
    <text evidence="2">The sequence shown here is derived from an EMBL/GenBank/DDBJ whole genome shotgun (WGS) entry which is preliminary data.</text>
</comment>
<sequence length="563" mass="61622">MAPKVKQGVPKPALKIALRTPTPKGFSPKTDNAKSSSPGSFTGARPLRSVQSLLRRKSSATSSTASSSTAACESVVPKPMVKQTESNIPVLASRTRSRTGPGTFLNPKVSQDPPSTPQPGKPKEIVSNVPQPRGESPGSVRFLGRLSDESDFEYHYDAQNVVANAEVFASSSSSESAVESFEVAGDDLPSHMRGLGFRLPPEATRKSRGKGCELLMTEDLHSNPKEASATQSIISYVSSDSEYVDDGCDVRDHGVLDVEAADQAHHRRKAELMSIVKGLQLSNPNEKKVIDEESDYSDEEGLAISGPIDVIKHGLPSPSSHFPSLRFHARPKSPIEKRPSEAPSLGRYYQDRDSQNYDAVTLAEHSQIAAARERRAFGIPPLESDEVYETASRRTQEVLSHADSILPAMGSEIWHNDECDELSLGADVPFRTFSGGRARESSGQKNQQQQPRPGVAEPRKSRTKSGSGAQSDESSASQNLSEYVQHGEFERRKQPLFDSKTWISGVPSGIARLFDWLEDILNLHTQIFSALQSMDSEQRLVTEGRAWALQEFVPRLEIYQSKT</sequence>
<feature type="compositionally biased region" description="Low complexity" evidence="1">
    <location>
        <begin position="59"/>
        <end position="71"/>
    </location>
</feature>
<feature type="region of interest" description="Disordered" evidence="1">
    <location>
        <begin position="1"/>
        <end position="140"/>
    </location>
</feature>
<dbReference type="AlphaFoldDB" id="A0A9P7VGH3"/>
<gene>
    <name evidence="2" type="ORF">BT62DRAFT_1013028</name>
</gene>
<organism evidence="2 3">
    <name type="scientific">Guyanagaster necrorhizus</name>
    <dbReference type="NCBI Taxonomy" id="856835"/>
    <lineage>
        <taxon>Eukaryota</taxon>
        <taxon>Fungi</taxon>
        <taxon>Dikarya</taxon>
        <taxon>Basidiomycota</taxon>
        <taxon>Agaricomycotina</taxon>
        <taxon>Agaricomycetes</taxon>
        <taxon>Agaricomycetidae</taxon>
        <taxon>Agaricales</taxon>
        <taxon>Marasmiineae</taxon>
        <taxon>Physalacriaceae</taxon>
        <taxon>Guyanagaster</taxon>
    </lineage>
</organism>
<dbReference type="EMBL" id="MU250576">
    <property type="protein sequence ID" value="KAG7440117.1"/>
    <property type="molecule type" value="Genomic_DNA"/>
</dbReference>
<proteinExistence type="predicted"/>
<evidence type="ECO:0000313" key="2">
    <source>
        <dbReference type="EMBL" id="KAG7440117.1"/>
    </source>
</evidence>
<evidence type="ECO:0000313" key="3">
    <source>
        <dbReference type="Proteomes" id="UP000812287"/>
    </source>
</evidence>
<name>A0A9P7VGH3_9AGAR</name>
<keyword evidence="3" id="KW-1185">Reference proteome</keyword>
<feature type="region of interest" description="Disordered" evidence="1">
    <location>
        <begin position="430"/>
        <end position="481"/>
    </location>
</feature>
<dbReference type="GeneID" id="66100295"/>
<protein>
    <submittedName>
        <fullName evidence="2">Uncharacterized protein</fullName>
    </submittedName>
</protein>
<dbReference type="Proteomes" id="UP000812287">
    <property type="component" value="Unassembled WGS sequence"/>
</dbReference>
<evidence type="ECO:0000256" key="1">
    <source>
        <dbReference type="SAM" id="MobiDB-lite"/>
    </source>
</evidence>
<dbReference type="RefSeq" id="XP_043033617.1">
    <property type="nucleotide sequence ID" value="XM_043178008.1"/>
</dbReference>
<accession>A0A9P7VGH3</accession>
<dbReference type="OrthoDB" id="1716625at2759"/>
<feature type="compositionally biased region" description="Polar residues" evidence="1">
    <location>
        <begin position="464"/>
        <end position="481"/>
    </location>
</feature>